<accession>A0A6J5RSW1</accession>
<proteinExistence type="predicted"/>
<evidence type="ECO:0000313" key="3">
    <source>
        <dbReference type="EMBL" id="CAB4218812.1"/>
    </source>
</evidence>
<evidence type="ECO:0000313" key="1">
    <source>
        <dbReference type="EMBL" id="CAB4187563.1"/>
    </source>
</evidence>
<dbReference type="EMBL" id="LR797292">
    <property type="protein sequence ID" value="CAB4200495.1"/>
    <property type="molecule type" value="Genomic_DNA"/>
</dbReference>
<sequence>MAQEFSKVVLSGSTNGRQVKVVATATPGTLVHTASATALDEVWLWAVNSDTTARKLTIEWGGVTVPDDLIEVTIPAESGYLLVIPGTSLTNSLVVRAFAATASVVLVNGYVNRITG</sequence>
<dbReference type="EMBL" id="LR797469">
    <property type="protein sequence ID" value="CAB4218812.1"/>
    <property type="molecule type" value="Genomic_DNA"/>
</dbReference>
<name>A0A6J5RSW1_9CAUD</name>
<gene>
    <name evidence="1" type="ORF">UFOVP1154_51</name>
    <name evidence="2" type="ORF">UFOVP1341_42</name>
    <name evidence="3" type="ORF">UFOVP1601_41</name>
</gene>
<organism evidence="2">
    <name type="scientific">uncultured Caudovirales phage</name>
    <dbReference type="NCBI Taxonomy" id="2100421"/>
    <lineage>
        <taxon>Viruses</taxon>
        <taxon>Duplodnaviria</taxon>
        <taxon>Heunggongvirae</taxon>
        <taxon>Uroviricota</taxon>
        <taxon>Caudoviricetes</taxon>
        <taxon>Peduoviridae</taxon>
        <taxon>Maltschvirus</taxon>
        <taxon>Maltschvirus maltsch</taxon>
    </lineage>
</organism>
<dbReference type="EMBL" id="LR797107">
    <property type="protein sequence ID" value="CAB4187563.1"/>
    <property type="molecule type" value="Genomic_DNA"/>
</dbReference>
<evidence type="ECO:0000313" key="2">
    <source>
        <dbReference type="EMBL" id="CAB4200495.1"/>
    </source>
</evidence>
<reference evidence="2" key="1">
    <citation type="submission" date="2020-05" db="EMBL/GenBank/DDBJ databases">
        <authorList>
            <person name="Chiriac C."/>
            <person name="Salcher M."/>
            <person name="Ghai R."/>
            <person name="Kavagutti S V."/>
        </authorList>
    </citation>
    <scope>NUCLEOTIDE SEQUENCE</scope>
</reference>
<protein>
    <submittedName>
        <fullName evidence="2">Uncharacterized protein</fullName>
    </submittedName>
</protein>